<name>A0A428NGD8_9HYPO</name>
<keyword evidence="2" id="KW-1185">Reference proteome</keyword>
<feature type="non-terminal residue" evidence="1">
    <location>
        <position position="59"/>
    </location>
</feature>
<sequence>MSQSSTPSSISTVINIYNLCLIRLDQGQLETAHDVWTSILRKMETVLGERHECTVLCKR</sequence>
<accession>A0A428NGD8</accession>
<gene>
    <name evidence="1" type="ORF">CEP54_016241</name>
</gene>
<protein>
    <submittedName>
        <fullName evidence="1">Uncharacterized protein</fullName>
    </submittedName>
</protein>
<organism evidence="1 2">
    <name type="scientific">Fusarium duplospermum</name>
    <dbReference type="NCBI Taxonomy" id="1325734"/>
    <lineage>
        <taxon>Eukaryota</taxon>
        <taxon>Fungi</taxon>
        <taxon>Dikarya</taxon>
        <taxon>Ascomycota</taxon>
        <taxon>Pezizomycotina</taxon>
        <taxon>Sordariomycetes</taxon>
        <taxon>Hypocreomycetidae</taxon>
        <taxon>Hypocreales</taxon>
        <taxon>Nectriaceae</taxon>
        <taxon>Fusarium</taxon>
        <taxon>Fusarium solani species complex</taxon>
    </lineage>
</organism>
<dbReference type="Proteomes" id="UP000288168">
    <property type="component" value="Unassembled WGS sequence"/>
</dbReference>
<evidence type="ECO:0000313" key="1">
    <source>
        <dbReference type="EMBL" id="RSL39866.1"/>
    </source>
</evidence>
<dbReference type="OrthoDB" id="5986190at2759"/>
<comment type="caution">
    <text evidence="1">The sequence shown here is derived from an EMBL/GenBank/DDBJ whole genome shotgun (WGS) entry which is preliminary data.</text>
</comment>
<evidence type="ECO:0000313" key="2">
    <source>
        <dbReference type="Proteomes" id="UP000288168"/>
    </source>
</evidence>
<dbReference type="AlphaFoldDB" id="A0A428NGD8"/>
<proteinExistence type="predicted"/>
<reference evidence="1 2" key="1">
    <citation type="submission" date="2017-06" db="EMBL/GenBank/DDBJ databases">
        <title>Comparative genomic analysis of Ambrosia Fusariam Clade fungi.</title>
        <authorList>
            <person name="Stajich J.E."/>
            <person name="Carrillo J."/>
            <person name="Kijimoto T."/>
            <person name="Eskalen A."/>
            <person name="O'Donnell K."/>
            <person name="Kasson M."/>
        </authorList>
    </citation>
    <scope>NUCLEOTIDE SEQUENCE [LARGE SCALE GENOMIC DNA]</scope>
    <source>
        <strain evidence="1 2">NRRL62584</strain>
    </source>
</reference>
<dbReference type="EMBL" id="NKCI01000569">
    <property type="protein sequence ID" value="RSL39866.1"/>
    <property type="molecule type" value="Genomic_DNA"/>
</dbReference>